<evidence type="ECO:0000313" key="1">
    <source>
        <dbReference type="EMBL" id="SHG45487.1"/>
    </source>
</evidence>
<gene>
    <name evidence="1" type="ORF">SAMN05443248_1615</name>
</gene>
<sequence length="139" mass="16038">MIVETEAPRGQPCVGIYWGVTDRSGKKSIVVDVSLLAEAEPYGDFLTHSRGHYEVWEAWRRLGTTGLARRGLPDVFRMHEYEEFPRGRVVYDGEHKRFVIYADRRLQTAAFIAEIVGAFHLQTESYIIQSDSHYRSSWS</sequence>
<dbReference type="RefSeq" id="WP_079607143.1">
    <property type="nucleotide sequence ID" value="NZ_LT670817.1"/>
</dbReference>
<dbReference type="Proteomes" id="UP000189796">
    <property type="component" value="Chromosome I"/>
</dbReference>
<evidence type="ECO:0000313" key="2">
    <source>
        <dbReference type="Proteomes" id="UP000189796"/>
    </source>
</evidence>
<protein>
    <submittedName>
        <fullName evidence="1">Uncharacterized protein</fullName>
    </submittedName>
</protein>
<reference evidence="1 2" key="1">
    <citation type="submission" date="2016-11" db="EMBL/GenBank/DDBJ databases">
        <authorList>
            <person name="Jaros S."/>
            <person name="Januszkiewicz K."/>
            <person name="Wedrychowicz H."/>
        </authorList>
    </citation>
    <scope>NUCLEOTIDE SEQUENCE [LARGE SCALE GENOMIC DNA]</scope>
    <source>
        <strain evidence="1 2">GAS138</strain>
    </source>
</reference>
<name>A0A1M5JY11_9BRAD</name>
<organism evidence="1 2">
    <name type="scientific">Bradyrhizobium erythrophlei</name>
    <dbReference type="NCBI Taxonomy" id="1437360"/>
    <lineage>
        <taxon>Bacteria</taxon>
        <taxon>Pseudomonadati</taxon>
        <taxon>Pseudomonadota</taxon>
        <taxon>Alphaproteobacteria</taxon>
        <taxon>Hyphomicrobiales</taxon>
        <taxon>Nitrobacteraceae</taxon>
        <taxon>Bradyrhizobium</taxon>
    </lineage>
</organism>
<proteinExistence type="predicted"/>
<dbReference type="EMBL" id="LT670817">
    <property type="protein sequence ID" value="SHG45487.1"/>
    <property type="molecule type" value="Genomic_DNA"/>
</dbReference>
<dbReference type="AlphaFoldDB" id="A0A1M5JY11"/>
<accession>A0A1M5JY11</accession>